<name>A0ACD3SL57_9BURK</name>
<evidence type="ECO:0000313" key="2">
    <source>
        <dbReference type="Proteomes" id="UP000004277"/>
    </source>
</evidence>
<gene>
    <name evidence="1" type="ORF">MW7_013300</name>
</gene>
<dbReference type="EMBL" id="AKCV02000025">
    <property type="protein sequence ID" value="TMS56947.1"/>
    <property type="molecule type" value="Genomic_DNA"/>
</dbReference>
<comment type="caution">
    <text evidence="1">The sequence shown here is derived from an EMBL/GenBank/DDBJ whole genome shotgun (WGS) entry which is preliminary data.</text>
</comment>
<evidence type="ECO:0000313" key="1">
    <source>
        <dbReference type="EMBL" id="TMS56947.1"/>
    </source>
</evidence>
<accession>A0ACD3SL57</accession>
<reference evidence="1" key="1">
    <citation type="submission" date="2019-05" db="EMBL/GenBank/DDBJ databases">
        <title>Revised genome assembly of Burkholderiaceae (previously Ralstonia) sp. PBA.</title>
        <authorList>
            <person name="Gan H.M."/>
        </authorList>
    </citation>
    <scope>NUCLEOTIDE SEQUENCE</scope>
    <source>
        <strain evidence="1">PBA</strain>
    </source>
</reference>
<keyword evidence="2" id="KW-1185">Reference proteome</keyword>
<sequence>MRVREAARRIPMAERKRATRAQSTTRLSARAHRPELHDGERFDLIVIGAGSGGLSAATRAARLGARTLLIERDALGGTCVNRGCVPKKLLSYGAGWAQVLGTCLAATGGREDWSDAMTRVQAELGRLHVRYDENLEGAGVLLAEGSAVLGEGGMVQLGDVRLQARNIVIATGARPRTLTIPGAQLASTSDDIFTWQTLPKSIIIIGGGYIAVEQASILARFGVKVEMLVRSAALLPNFDHDLAQGIGDALISQGVRIHFGATVDSLSQGNGAIEAHFLCEGRADRVRAQAVLAAVGRQAATEGLGLEAAGVQVNDKGAIVVGRHFRTTARHIHAVGDVTQHPQLTPIAVAQGRALAQHLFGKYDIVNDVDFDLIPTAVFSEPALGTVGLTEAAAAEKYGSRDRIEVIARRFVSLENRFKGNAQQSLIKLVTHAASGRVLGVHIMDAAAPEIIQTFAVAMRLRVRMSDLRTTLRVHPTVAEELFG</sequence>
<proteinExistence type="predicted"/>
<organism evidence="1 2">
    <name type="scientific">Imbroritus primus</name>
    <dbReference type="NCBI Taxonomy" id="3058603"/>
    <lineage>
        <taxon>Bacteria</taxon>
        <taxon>Pseudomonadati</taxon>
        <taxon>Pseudomonadota</taxon>
        <taxon>Betaproteobacteria</taxon>
        <taxon>Burkholderiales</taxon>
        <taxon>Burkholderiaceae</taxon>
        <taxon>Imbroritus</taxon>
    </lineage>
</organism>
<protein>
    <submittedName>
        <fullName evidence="1">FAD-dependent oxidoreductase</fullName>
    </submittedName>
</protein>
<dbReference type="Proteomes" id="UP000004277">
    <property type="component" value="Unassembled WGS sequence"/>
</dbReference>